<dbReference type="SMART" id="SM00184">
    <property type="entry name" value="RING"/>
    <property type="match status" value="1"/>
</dbReference>
<comment type="catalytic activity">
    <reaction evidence="1">
        <text>S-ubiquitinyl-[E2 ubiquitin-conjugating enzyme]-L-cysteine + [acceptor protein]-L-lysine = [E2 ubiquitin-conjugating enzyme]-L-cysteine + N(6)-ubiquitinyl-[acceptor protein]-L-lysine.</text>
        <dbReference type="EC" id="2.3.2.27"/>
    </reaction>
</comment>
<dbReference type="AlphaFoldDB" id="A0A2P6R390"/>
<sequence length="123" mass="13913">MGVPEDEHPAVVDKLFRVVEAAVSPVDTVVVFVWDTIYRVGDGHEPYRPNLIPASRSSIQGLEQVTLDTDTSPSCAICLEDFEQEPITRLPCRHHFHVHCIVQCLEISHMCPLCRYPMPTEED</sequence>
<protein>
    <recommendedName>
        <fullName evidence="2">RING-type E3 ubiquitin transferase</fullName>
        <ecNumber evidence="2">2.3.2.27</ecNumber>
    </recommendedName>
</protein>
<comment type="caution">
    <text evidence="8">The sequence shown here is derived from an EMBL/GenBank/DDBJ whole genome shotgun (WGS) entry which is preliminary data.</text>
</comment>
<dbReference type="Pfam" id="PF13639">
    <property type="entry name" value="zf-RING_2"/>
    <property type="match status" value="1"/>
</dbReference>
<dbReference type="OMA" id="KGTFRTT"/>
<evidence type="ECO:0000256" key="1">
    <source>
        <dbReference type="ARBA" id="ARBA00000900"/>
    </source>
</evidence>
<dbReference type="GO" id="GO:0005737">
    <property type="term" value="C:cytoplasm"/>
    <property type="evidence" value="ECO:0007669"/>
    <property type="project" value="TreeGrafter"/>
</dbReference>
<dbReference type="Proteomes" id="UP000238479">
    <property type="component" value="Chromosome 4"/>
</dbReference>
<evidence type="ECO:0000256" key="6">
    <source>
        <dbReference type="PROSITE-ProRule" id="PRU00175"/>
    </source>
</evidence>
<dbReference type="EMBL" id="PDCK01000042">
    <property type="protein sequence ID" value="PRQ40839.1"/>
    <property type="molecule type" value="Genomic_DNA"/>
</dbReference>
<evidence type="ECO:0000256" key="2">
    <source>
        <dbReference type="ARBA" id="ARBA00012483"/>
    </source>
</evidence>
<dbReference type="GO" id="GO:0016567">
    <property type="term" value="P:protein ubiquitination"/>
    <property type="evidence" value="ECO:0007669"/>
    <property type="project" value="TreeGrafter"/>
</dbReference>
<gene>
    <name evidence="8" type="ORF">RchiOBHm_Chr4g0440431</name>
</gene>
<dbReference type="GO" id="GO:0061630">
    <property type="term" value="F:ubiquitin protein ligase activity"/>
    <property type="evidence" value="ECO:0007669"/>
    <property type="project" value="UniProtKB-EC"/>
</dbReference>
<keyword evidence="3" id="KW-0479">Metal-binding</keyword>
<dbReference type="GO" id="GO:0008270">
    <property type="term" value="F:zinc ion binding"/>
    <property type="evidence" value="ECO:0007669"/>
    <property type="project" value="UniProtKB-KW"/>
</dbReference>
<dbReference type="PANTHER" id="PTHR15710:SF229">
    <property type="entry name" value="E3 UBIQUITIN-PROTEIN LIGASE RNF181-LIKE"/>
    <property type="match status" value="1"/>
</dbReference>
<name>A0A2P6R390_ROSCH</name>
<dbReference type="SUPFAM" id="SSF57850">
    <property type="entry name" value="RING/U-box"/>
    <property type="match status" value="1"/>
</dbReference>
<evidence type="ECO:0000313" key="9">
    <source>
        <dbReference type="Proteomes" id="UP000238479"/>
    </source>
</evidence>
<organism evidence="8 9">
    <name type="scientific">Rosa chinensis</name>
    <name type="common">China rose</name>
    <dbReference type="NCBI Taxonomy" id="74649"/>
    <lineage>
        <taxon>Eukaryota</taxon>
        <taxon>Viridiplantae</taxon>
        <taxon>Streptophyta</taxon>
        <taxon>Embryophyta</taxon>
        <taxon>Tracheophyta</taxon>
        <taxon>Spermatophyta</taxon>
        <taxon>Magnoliopsida</taxon>
        <taxon>eudicotyledons</taxon>
        <taxon>Gunneridae</taxon>
        <taxon>Pentapetalae</taxon>
        <taxon>rosids</taxon>
        <taxon>fabids</taxon>
        <taxon>Rosales</taxon>
        <taxon>Rosaceae</taxon>
        <taxon>Rosoideae</taxon>
        <taxon>Rosoideae incertae sedis</taxon>
        <taxon>Rosa</taxon>
    </lineage>
</organism>
<evidence type="ECO:0000256" key="3">
    <source>
        <dbReference type="ARBA" id="ARBA00022723"/>
    </source>
</evidence>
<accession>A0A2P6R390</accession>
<evidence type="ECO:0000259" key="7">
    <source>
        <dbReference type="PROSITE" id="PS50089"/>
    </source>
</evidence>
<dbReference type="InterPro" id="IPR001841">
    <property type="entry name" value="Znf_RING"/>
</dbReference>
<feature type="domain" description="RING-type" evidence="7">
    <location>
        <begin position="75"/>
        <end position="115"/>
    </location>
</feature>
<keyword evidence="5" id="KW-0862">Zinc</keyword>
<evidence type="ECO:0000256" key="5">
    <source>
        <dbReference type="ARBA" id="ARBA00022833"/>
    </source>
</evidence>
<dbReference type="EC" id="2.3.2.27" evidence="2"/>
<keyword evidence="4 6" id="KW-0863">Zinc-finger</keyword>
<evidence type="ECO:0000313" key="8">
    <source>
        <dbReference type="EMBL" id="PRQ40839.1"/>
    </source>
</evidence>
<dbReference type="Gene3D" id="3.30.40.10">
    <property type="entry name" value="Zinc/RING finger domain, C3HC4 (zinc finger)"/>
    <property type="match status" value="1"/>
</dbReference>
<dbReference type="Gramene" id="PRQ40839">
    <property type="protein sequence ID" value="PRQ40839"/>
    <property type="gene ID" value="RchiOBHm_Chr4g0440431"/>
</dbReference>
<reference evidence="8 9" key="1">
    <citation type="journal article" date="2018" name="Nat. Genet.">
        <title>The Rosa genome provides new insights in the design of modern roses.</title>
        <authorList>
            <person name="Bendahmane M."/>
        </authorList>
    </citation>
    <scope>NUCLEOTIDE SEQUENCE [LARGE SCALE GENOMIC DNA]</scope>
    <source>
        <strain evidence="9">cv. Old Blush</strain>
    </source>
</reference>
<evidence type="ECO:0000256" key="4">
    <source>
        <dbReference type="ARBA" id="ARBA00022771"/>
    </source>
</evidence>
<dbReference type="PROSITE" id="PS50089">
    <property type="entry name" value="ZF_RING_2"/>
    <property type="match status" value="1"/>
</dbReference>
<dbReference type="PANTHER" id="PTHR15710">
    <property type="entry name" value="E3 UBIQUITIN-PROTEIN LIGASE PRAJA"/>
    <property type="match status" value="1"/>
</dbReference>
<keyword evidence="9" id="KW-1185">Reference proteome</keyword>
<dbReference type="InterPro" id="IPR013083">
    <property type="entry name" value="Znf_RING/FYVE/PHD"/>
</dbReference>
<proteinExistence type="predicted"/>